<dbReference type="STRING" id="37546.A0A1B0FMA7"/>
<organism evidence="11 12">
    <name type="scientific">Glossina morsitans morsitans</name>
    <name type="common">Savannah tsetse fly</name>
    <dbReference type="NCBI Taxonomy" id="37546"/>
    <lineage>
        <taxon>Eukaryota</taxon>
        <taxon>Metazoa</taxon>
        <taxon>Ecdysozoa</taxon>
        <taxon>Arthropoda</taxon>
        <taxon>Hexapoda</taxon>
        <taxon>Insecta</taxon>
        <taxon>Pterygota</taxon>
        <taxon>Neoptera</taxon>
        <taxon>Endopterygota</taxon>
        <taxon>Diptera</taxon>
        <taxon>Brachycera</taxon>
        <taxon>Muscomorpha</taxon>
        <taxon>Hippoboscoidea</taxon>
        <taxon>Glossinidae</taxon>
        <taxon>Glossina</taxon>
    </lineage>
</organism>
<feature type="region of interest" description="Disordered" evidence="9">
    <location>
        <begin position="986"/>
        <end position="1054"/>
    </location>
</feature>
<reference evidence="11" key="1">
    <citation type="submission" date="2020-05" db="UniProtKB">
        <authorList>
            <consortium name="EnsemblMetazoa"/>
        </authorList>
    </citation>
    <scope>IDENTIFICATION</scope>
    <source>
        <strain evidence="11">Yale</strain>
    </source>
</reference>
<dbReference type="PhylomeDB" id="A0A1B0FMA7"/>
<dbReference type="CDD" id="cd13284">
    <property type="entry name" value="PH_OSBP_ORP4"/>
    <property type="match status" value="1"/>
</dbReference>
<dbReference type="PANTHER" id="PTHR10972">
    <property type="entry name" value="OXYSTEROL-BINDING PROTEIN-RELATED"/>
    <property type="match status" value="1"/>
</dbReference>
<feature type="domain" description="PH" evidence="10">
    <location>
        <begin position="275"/>
        <end position="368"/>
    </location>
</feature>
<feature type="compositionally biased region" description="Polar residues" evidence="9">
    <location>
        <begin position="645"/>
        <end position="656"/>
    </location>
</feature>
<proteinExistence type="inferred from homology"/>
<evidence type="ECO:0000256" key="1">
    <source>
        <dbReference type="ARBA" id="ARBA00008842"/>
    </source>
</evidence>
<keyword evidence="8" id="KW-0175">Coiled coil</keyword>
<evidence type="ECO:0000313" key="11">
    <source>
        <dbReference type="EnsemblMetazoa" id="GMOY005006-PA"/>
    </source>
</evidence>
<evidence type="ECO:0000256" key="9">
    <source>
        <dbReference type="SAM" id="MobiDB-lite"/>
    </source>
</evidence>
<dbReference type="Gene3D" id="2.40.160.120">
    <property type="match status" value="1"/>
</dbReference>
<dbReference type="GO" id="GO:0005886">
    <property type="term" value="C:plasma membrane"/>
    <property type="evidence" value="ECO:0007669"/>
    <property type="project" value="TreeGrafter"/>
</dbReference>
<dbReference type="GO" id="GO:0032934">
    <property type="term" value="F:sterol binding"/>
    <property type="evidence" value="ECO:0007669"/>
    <property type="project" value="TreeGrafter"/>
</dbReference>
<dbReference type="PROSITE" id="PS01013">
    <property type="entry name" value="OSBP"/>
    <property type="match status" value="1"/>
</dbReference>
<dbReference type="GO" id="GO:0006869">
    <property type="term" value="P:lipid transport"/>
    <property type="evidence" value="ECO:0007669"/>
    <property type="project" value="UniProtKB-KW"/>
</dbReference>
<keyword evidence="3" id="KW-0597">Phosphoprotein</keyword>
<dbReference type="GO" id="GO:0005829">
    <property type="term" value="C:cytosol"/>
    <property type="evidence" value="ECO:0007669"/>
    <property type="project" value="TreeGrafter"/>
</dbReference>
<evidence type="ECO:0000256" key="4">
    <source>
        <dbReference type="ARBA" id="ARBA00023055"/>
    </source>
</evidence>
<dbReference type="SUPFAM" id="SSF50729">
    <property type="entry name" value="PH domain-like"/>
    <property type="match status" value="1"/>
</dbReference>
<dbReference type="InterPro" id="IPR035368">
    <property type="entry name" value="Nrap_D3"/>
</dbReference>
<dbReference type="Proteomes" id="UP000092444">
    <property type="component" value="Unassembled WGS sequence"/>
</dbReference>
<dbReference type="PANTHER" id="PTHR10972:SF205">
    <property type="entry name" value="OXYSTEROL-BINDING PROTEIN 1"/>
    <property type="match status" value="1"/>
</dbReference>
<keyword evidence="5" id="KW-0446">Lipid-binding</keyword>
<dbReference type="Gene3D" id="2.30.29.30">
    <property type="entry name" value="Pleckstrin-homology domain (PH domain)/Phosphotyrosine-binding domain (PTB)"/>
    <property type="match status" value="1"/>
</dbReference>
<dbReference type="EnsemblMetazoa" id="GMOY005006-RA">
    <property type="protein sequence ID" value="GMOY005006-PA"/>
    <property type="gene ID" value="GMOY005006"/>
</dbReference>
<feature type="region of interest" description="Disordered" evidence="9">
    <location>
        <begin position="570"/>
        <end position="592"/>
    </location>
</feature>
<evidence type="ECO:0000256" key="3">
    <source>
        <dbReference type="ARBA" id="ARBA00022553"/>
    </source>
</evidence>
<feature type="compositionally biased region" description="Basic and acidic residues" evidence="9">
    <location>
        <begin position="992"/>
        <end position="1001"/>
    </location>
</feature>
<feature type="compositionally biased region" description="Basic and acidic residues" evidence="9">
    <location>
        <begin position="1009"/>
        <end position="1021"/>
    </location>
</feature>
<keyword evidence="4 7" id="KW-0445">Lipid transport</keyword>
<protein>
    <recommendedName>
        <fullName evidence="7">Oxysterol-binding protein</fullName>
    </recommendedName>
</protein>
<sequence>MLWSHFVLFKINKTDAIELILDMPVAPANKCNFAGHTYRQLLKVVTRLLSKGLGKRVQFSIPLQQVVPSWSLVEHPATSYEYLQLSLILNGEQSLEILDKEPESISEEASEFRNFWGDKAQLRGFQDGTITEAALPKDDLSKERFVARSVVLHLLHHHLQLEAKDVEYIAGEYNVVFKINKAYKMDIIVEKYGIHTDIGVEALYLGVIREFDNLARKLFNLKVLRYCDPQPVLPTTHNIRQQFHATQVQQGITISVIMTDVLVVKVVAPEENDNDPEMKGWLLKWTNYLKGYQKRWFVLSKGVLSYYRNQAEMNHTCRGTISLHGALIHTVDSCTFVVSNGGTQTFHIKTANEVERQSWVTALELAKVKAIRAMESEEEEEKETLHVVPSQEITAVVRDLTERLESLRTCYDLITKHGVALQGALAELKSMNIMSSDEDTIVGRIKIVNERATLFRITSNAMINACNDYLRSAESQGHKWSKALQHERENRERLEEIVEQLAKQHTQLEQAAHRVQQNKLAMNTQQVLEIDCATVVSDDEIEFFDAEDDKVICQRPADDHDDGAFILKMSDTKQQQTQTSGSSTSSFSSEIDDNAHKIRQSYALDDKGYMDSPDPSSPKGSGHGKAADNEDNSADNNSGAGGNFRASQTSEISLNSGAGADGTGDPRRPGGGEISGASNSRQPSRKRRTRVPDKPNYPLNLWSIMKNCIGKELSKIPMPVNFNEPLSMLQRLTEDYEYAELLDQAAECIDECEQLAYVAAFSISAYSTTTTRTGKPFNPLLGETFECDRTDDLGWRCIAEQVSHHPPMAATCCEGRNWVCWQEFTMTSKFRGKYLQIIPLGAAYVLFPKTNHKYTWHKVTTTVNNIIVGKLWVDQHGDTEIVGLNSSSGIKCVLKYIPYSYFSRETQRRVKGVVIDRNNKVKWVIRGTWDSQIEIAKVRSTSGPPDSPEYETELYKTIWERRMPPSDSEKYYNFSVLAAQLNEMEEGVAPTDSRHRPDQRLMEVGNWDESNHEKLRLEEKQRGKRKQREQEAEAAASRGEPFPPYQPVWFSQQREEGTDNIVHIHTGNYWEHKKRQDWSKCPDIF</sequence>
<dbReference type="VEuPathDB" id="VectorBase:GMOY005006"/>
<dbReference type="EMBL" id="CCAG010003097">
    <property type="status" value="NOT_ANNOTATED_CDS"/>
    <property type="molecule type" value="Genomic_DNA"/>
</dbReference>
<dbReference type="SMART" id="SM00233">
    <property type="entry name" value="PH"/>
    <property type="match status" value="1"/>
</dbReference>
<dbReference type="Pfam" id="PF00169">
    <property type="entry name" value="PH"/>
    <property type="match status" value="1"/>
</dbReference>
<name>A0A1B0FMA7_GLOMM</name>
<dbReference type="AlphaFoldDB" id="A0A1B0FMA7"/>
<feature type="region of interest" description="Disordered" evidence="9">
    <location>
        <begin position="605"/>
        <end position="696"/>
    </location>
</feature>
<dbReference type="FunFam" id="2.30.29.30:FF:000256">
    <property type="entry name" value="Oxysterol-binding protein"/>
    <property type="match status" value="1"/>
</dbReference>
<evidence type="ECO:0000256" key="8">
    <source>
        <dbReference type="SAM" id="Coils"/>
    </source>
</evidence>
<dbReference type="InterPro" id="IPR000648">
    <property type="entry name" value="Oxysterol-bd"/>
</dbReference>
<evidence type="ECO:0000259" key="10">
    <source>
        <dbReference type="PROSITE" id="PS50003"/>
    </source>
</evidence>
<dbReference type="Pfam" id="PF17404">
    <property type="entry name" value="Nrap_D3"/>
    <property type="match status" value="1"/>
</dbReference>
<evidence type="ECO:0000313" key="12">
    <source>
        <dbReference type="Proteomes" id="UP000092444"/>
    </source>
</evidence>
<accession>A0A1B0FMA7</accession>
<evidence type="ECO:0000256" key="2">
    <source>
        <dbReference type="ARBA" id="ARBA00022448"/>
    </source>
</evidence>
<dbReference type="InterPro" id="IPR018494">
    <property type="entry name" value="Oxysterol-bd_CS"/>
</dbReference>
<dbReference type="PROSITE" id="PS50003">
    <property type="entry name" value="PH_DOMAIN"/>
    <property type="match status" value="1"/>
</dbReference>
<dbReference type="Pfam" id="PF01237">
    <property type="entry name" value="Oxysterol_BP"/>
    <property type="match status" value="1"/>
</dbReference>
<dbReference type="FunFam" id="2.40.160.120:FF:000031">
    <property type="entry name" value="Oxysterol-binding protein 2"/>
    <property type="match status" value="1"/>
</dbReference>
<evidence type="ECO:0000256" key="7">
    <source>
        <dbReference type="RuleBase" id="RU003845"/>
    </source>
</evidence>
<feature type="compositionally biased region" description="Low complexity" evidence="9">
    <location>
        <begin position="572"/>
        <end position="589"/>
    </location>
</feature>
<dbReference type="InterPro" id="IPR001849">
    <property type="entry name" value="PH_domain"/>
</dbReference>
<dbReference type="GO" id="GO:0097038">
    <property type="term" value="C:perinuclear endoplasmic reticulum"/>
    <property type="evidence" value="ECO:0007669"/>
    <property type="project" value="TreeGrafter"/>
</dbReference>
<feature type="coiled-coil region" evidence="8">
    <location>
        <begin position="484"/>
        <end position="518"/>
    </location>
</feature>
<evidence type="ECO:0000256" key="5">
    <source>
        <dbReference type="ARBA" id="ARBA00023121"/>
    </source>
</evidence>
<keyword evidence="2 7" id="KW-0813">Transport</keyword>
<keyword evidence="12" id="KW-1185">Reference proteome</keyword>
<comment type="similarity">
    <text evidence="1 6">Belongs to the OSBP family.</text>
</comment>
<dbReference type="SUPFAM" id="SSF144000">
    <property type="entry name" value="Oxysterol-binding protein-like"/>
    <property type="match status" value="1"/>
</dbReference>
<evidence type="ECO:0000256" key="6">
    <source>
        <dbReference type="RuleBase" id="RU003844"/>
    </source>
</evidence>
<dbReference type="InterPro" id="IPR011993">
    <property type="entry name" value="PH-like_dom_sf"/>
</dbReference>
<dbReference type="InterPro" id="IPR037239">
    <property type="entry name" value="OSBP_sf"/>
</dbReference>